<name>A0A8S4QP44_9NEOP</name>
<organism evidence="1 2">
    <name type="scientific">Pararge aegeria aegeria</name>
    <dbReference type="NCBI Taxonomy" id="348720"/>
    <lineage>
        <taxon>Eukaryota</taxon>
        <taxon>Metazoa</taxon>
        <taxon>Ecdysozoa</taxon>
        <taxon>Arthropoda</taxon>
        <taxon>Hexapoda</taxon>
        <taxon>Insecta</taxon>
        <taxon>Pterygota</taxon>
        <taxon>Neoptera</taxon>
        <taxon>Endopterygota</taxon>
        <taxon>Lepidoptera</taxon>
        <taxon>Glossata</taxon>
        <taxon>Ditrysia</taxon>
        <taxon>Papilionoidea</taxon>
        <taxon>Nymphalidae</taxon>
        <taxon>Satyrinae</taxon>
        <taxon>Satyrini</taxon>
        <taxon>Parargina</taxon>
        <taxon>Pararge</taxon>
    </lineage>
</organism>
<protein>
    <submittedName>
        <fullName evidence="1">Jg2197 protein</fullName>
    </submittedName>
</protein>
<evidence type="ECO:0000313" key="2">
    <source>
        <dbReference type="Proteomes" id="UP000838756"/>
    </source>
</evidence>
<evidence type="ECO:0000313" key="1">
    <source>
        <dbReference type="EMBL" id="CAH2217077.1"/>
    </source>
</evidence>
<proteinExistence type="predicted"/>
<gene>
    <name evidence="1" type="primary">jg2197</name>
    <name evidence="1" type="ORF">PAEG_LOCUS4998</name>
</gene>
<comment type="caution">
    <text evidence="1">The sequence shown here is derived from an EMBL/GenBank/DDBJ whole genome shotgun (WGS) entry which is preliminary data.</text>
</comment>
<reference evidence="1" key="1">
    <citation type="submission" date="2022-03" db="EMBL/GenBank/DDBJ databases">
        <authorList>
            <person name="Lindestad O."/>
        </authorList>
    </citation>
    <scope>NUCLEOTIDE SEQUENCE</scope>
</reference>
<dbReference type="Proteomes" id="UP000838756">
    <property type="component" value="Unassembled WGS sequence"/>
</dbReference>
<dbReference type="AlphaFoldDB" id="A0A8S4QP44"/>
<sequence length="95" mass="10464">MKSEFQLHFAQMKFVFTRCMSYLRSVCAGGSNNEVLASSICSHAVVCSETQPVHEVERGTSVFAQAGLITNNWRAPSARMLLSAARHNLPMNDST</sequence>
<dbReference type="EMBL" id="CAKXAJ010017702">
    <property type="protein sequence ID" value="CAH2217077.1"/>
    <property type="molecule type" value="Genomic_DNA"/>
</dbReference>
<accession>A0A8S4QP44</accession>
<keyword evidence="2" id="KW-1185">Reference proteome</keyword>